<sequence>MKPKLWRLSLLVLVSVCFSIAESKCSKGCDLALASYYFSETNLTFIAQVLQSNLNINPSTIVSYNKQTIANENSVQDGVKARVPFPCDCINGQFLGHMFEYTVHSGVSYMTVAQVYYANLTTYQLLQQYNSYDPNDTNTNTKLNVMVTCSCGSSSVSKDYGLFITYPLRPEDTIESIASATSLSAALLERISAKEVVWCISPPKFLGTMNFHLLDIFSPFFSFADQNDNYPPLVSSTSGLALSHSWFYRLAAGVIAGIAMGAVAIPLLLATCIYFGCYRKMKVEALLPFTASEGQHGRDPRPTMGRNAESTGPAGDPDKALGCIGMTVHKSVEFSYEELATATNDFSMASKIGEGGFGVVYYAELRGKKAAIKKMDMQASKEFLAELKVLTSVHHLNLVCLIGYCIQGSLFLVYEYVENGNLKQHLRGTSGRDPLTWPTRIQIALDSARGLEYIHEHTIPVYIHRDIKSANILIDENFHAKVADFGLAKLSEVGGVSSSTQVMGTFGYMPPEYAWGGDVSPKVDVYAFGVVLFELISAKEALLKAYDSTSQFQSLVSLLTLVLEMTTHLTQSGRWLSLPKHAHKRIHNYVQV</sequence>
<dbReference type="InterPro" id="IPR057097">
    <property type="entry name" value="LysM_RLK3/10"/>
</dbReference>
<keyword evidence="24" id="KW-1185">Reference proteome</keyword>
<evidence type="ECO:0000256" key="1">
    <source>
        <dbReference type="ARBA" id="ARBA00004162"/>
    </source>
</evidence>
<dbReference type="InParanoid" id="A0A7N2MB13"/>
<reference evidence="23" key="2">
    <citation type="submission" date="2021-01" db="UniProtKB">
        <authorList>
            <consortium name="EnsemblPlants"/>
        </authorList>
    </citation>
    <scope>IDENTIFICATION</scope>
</reference>
<dbReference type="FunFam" id="1.10.510.10:FF:000468">
    <property type="entry name" value="PTI1-like tyrosine-protein kinase 3"/>
    <property type="match status" value="1"/>
</dbReference>
<evidence type="ECO:0000256" key="14">
    <source>
        <dbReference type="ARBA" id="ARBA00023170"/>
    </source>
</evidence>
<feature type="signal peptide" evidence="21">
    <location>
        <begin position="1"/>
        <end position="21"/>
    </location>
</feature>
<dbReference type="GO" id="GO:0005524">
    <property type="term" value="F:ATP binding"/>
    <property type="evidence" value="ECO:0007669"/>
    <property type="project" value="UniProtKB-UniRule"/>
</dbReference>
<dbReference type="Gene3D" id="1.10.510.10">
    <property type="entry name" value="Transferase(Phosphotransferase) domain 1"/>
    <property type="match status" value="1"/>
</dbReference>
<evidence type="ECO:0000256" key="17">
    <source>
        <dbReference type="ARBA" id="ARBA00048679"/>
    </source>
</evidence>
<feature type="chain" id="PRO_5029446209" description="non-specific serine/threonine protein kinase" evidence="21">
    <location>
        <begin position="22"/>
        <end position="592"/>
    </location>
</feature>
<dbReference type="GO" id="GO:0009617">
    <property type="term" value="P:response to bacterium"/>
    <property type="evidence" value="ECO:0007669"/>
    <property type="project" value="UniProtKB-ARBA"/>
</dbReference>
<feature type="transmembrane region" description="Helical" evidence="20">
    <location>
        <begin position="246"/>
        <end position="275"/>
    </location>
</feature>
<keyword evidence="6 20" id="KW-0812">Transmembrane</keyword>
<dbReference type="InterPro" id="IPR011009">
    <property type="entry name" value="Kinase-like_dom_sf"/>
</dbReference>
<keyword evidence="10 18" id="KW-0067">ATP-binding</keyword>
<dbReference type="PROSITE" id="PS50011">
    <property type="entry name" value="PROTEIN_KINASE_DOM"/>
    <property type="match status" value="1"/>
</dbReference>
<dbReference type="SMART" id="SM00220">
    <property type="entry name" value="S_TKc"/>
    <property type="match status" value="1"/>
</dbReference>
<evidence type="ECO:0000256" key="10">
    <source>
        <dbReference type="ARBA" id="ARBA00022840"/>
    </source>
</evidence>
<dbReference type="EC" id="2.7.11.1" evidence="2"/>
<evidence type="ECO:0000256" key="18">
    <source>
        <dbReference type="PROSITE-ProRule" id="PRU10141"/>
    </source>
</evidence>
<dbReference type="EMBL" id="LRBV02000008">
    <property type="status" value="NOT_ANNOTATED_CDS"/>
    <property type="molecule type" value="Genomic_DNA"/>
</dbReference>
<evidence type="ECO:0000256" key="7">
    <source>
        <dbReference type="ARBA" id="ARBA00022729"/>
    </source>
</evidence>
<feature type="binding site" evidence="18">
    <location>
        <position position="374"/>
    </location>
    <ligand>
        <name>ATP</name>
        <dbReference type="ChEBI" id="CHEBI:30616"/>
    </ligand>
</feature>
<keyword evidence="14" id="KW-0675">Receptor</keyword>
<keyword evidence="12 20" id="KW-0472">Membrane</keyword>
<evidence type="ECO:0000256" key="6">
    <source>
        <dbReference type="ARBA" id="ARBA00022692"/>
    </source>
</evidence>
<dbReference type="InterPro" id="IPR056562">
    <property type="entry name" value="LysM2_CERK1_LYK3_4_5"/>
</dbReference>
<dbReference type="FunFam" id="3.30.200.20:FF:000468">
    <property type="entry name" value="LysM receptor kinase 2"/>
    <property type="match status" value="1"/>
</dbReference>
<keyword evidence="11 20" id="KW-1133">Transmembrane helix</keyword>
<evidence type="ECO:0000256" key="12">
    <source>
        <dbReference type="ARBA" id="ARBA00023136"/>
    </source>
</evidence>
<evidence type="ECO:0000256" key="21">
    <source>
        <dbReference type="SAM" id="SignalP"/>
    </source>
</evidence>
<proteinExistence type="predicted"/>
<dbReference type="PANTHER" id="PTHR46204">
    <property type="entry name" value="CHITIN ELICITOR RECEPTOR KINASE 1-RELATED"/>
    <property type="match status" value="1"/>
</dbReference>
<comment type="catalytic activity">
    <reaction evidence="16">
        <text>L-threonyl-[protein] + ATP = O-phospho-L-threonyl-[protein] + ADP + H(+)</text>
        <dbReference type="Rhea" id="RHEA:46608"/>
        <dbReference type="Rhea" id="RHEA-COMP:11060"/>
        <dbReference type="Rhea" id="RHEA-COMP:11605"/>
        <dbReference type="ChEBI" id="CHEBI:15378"/>
        <dbReference type="ChEBI" id="CHEBI:30013"/>
        <dbReference type="ChEBI" id="CHEBI:30616"/>
        <dbReference type="ChEBI" id="CHEBI:61977"/>
        <dbReference type="ChEBI" id="CHEBI:456216"/>
        <dbReference type="EC" id="2.7.11.1"/>
    </reaction>
</comment>
<organism evidence="23 24">
    <name type="scientific">Quercus lobata</name>
    <name type="common">Valley oak</name>
    <dbReference type="NCBI Taxonomy" id="97700"/>
    <lineage>
        <taxon>Eukaryota</taxon>
        <taxon>Viridiplantae</taxon>
        <taxon>Streptophyta</taxon>
        <taxon>Embryophyta</taxon>
        <taxon>Tracheophyta</taxon>
        <taxon>Spermatophyta</taxon>
        <taxon>Magnoliopsida</taxon>
        <taxon>eudicotyledons</taxon>
        <taxon>Gunneridae</taxon>
        <taxon>Pentapetalae</taxon>
        <taxon>rosids</taxon>
        <taxon>fabids</taxon>
        <taxon>Fagales</taxon>
        <taxon>Fagaceae</taxon>
        <taxon>Quercus</taxon>
    </lineage>
</organism>
<keyword evidence="5" id="KW-0808">Transferase</keyword>
<feature type="domain" description="Protein kinase" evidence="22">
    <location>
        <begin position="346"/>
        <end position="592"/>
    </location>
</feature>
<reference evidence="23 24" key="1">
    <citation type="journal article" date="2016" name="G3 (Bethesda)">
        <title>First Draft Assembly and Annotation of the Genome of a California Endemic Oak Quercus lobata Nee (Fagaceae).</title>
        <authorList>
            <person name="Sork V.L."/>
            <person name="Fitz-Gibbon S.T."/>
            <person name="Puiu D."/>
            <person name="Crepeau M."/>
            <person name="Gugger P.F."/>
            <person name="Sherman R."/>
            <person name="Stevens K."/>
            <person name="Langley C.H."/>
            <person name="Pellegrini M."/>
            <person name="Salzberg S.L."/>
        </authorList>
    </citation>
    <scope>NUCLEOTIDE SEQUENCE [LARGE SCALE GENOMIC DNA]</scope>
    <source>
        <strain evidence="23 24">cv. SW786</strain>
    </source>
</reference>
<dbReference type="InterPro" id="IPR044812">
    <property type="entry name" value="CERK1/LYK3-like"/>
</dbReference>
<keyword evidence="13" id="KW-1015">Disulfide bond</keyword>
<dbReference type="Pfam" id="PF07714">
    <property type="entry name" value="PK_Tyr_Ser-Thr"/>
    <property type="match status" value="1"/>
</dbReference>
<evidence type="ECO:0000256" key="16">
    <source>
        <dbReference type="ARBA" id="ARBA00047899"/>
    </source>
</evidence>
<evidence type="ECO:0000256" key="4">
    <source>
        <dbReference type="ARBA" id="ARBA00022527"/>
    </source>
</evidence>
<dbReference type="EnsemblPlants" id="QL08p031253:mrna">
    <property type="protein sequence ID" value="QL08p031253:mrna"/>
    <property type="gene ID" value="QL08p031253"/>
</dbReference>
<protein>
    <recommendedName>
        <fullName evidence="2">non-specific serine/threonine protein kinase</fullName>
        <ecNumber evidence="2">2.7.11.1</ecNumber>
    </recommendedName>
</protein>
<keyword evidence="4" id="KW-0723">Serine/threonine-protein kinase</keyword>
<dbReference type="PANTHER" id="PTHR46204:SF30">
    <property type="entry name" value="CHITIN ELICITOR RECEPTOR KINASE 1"/>
    <property type="match status" value="1"/>
</dbReference>
<keyword evidence="7 21" id="KW-0732">Signal</keyword>
<dbReference type="SUPFAM" id="SSF56112">
    <property type="entry name" value="Protein kinase-like (PK-like)"/>
    <property type="match status" value="1"/>
</dbReference>
<dbReference type="PROSITE" id="PS00107">
    <property type="entry name" value="PROTEIN_KINASE_ATP"/>
    <property type="match status" value="1"/>
</dbReference>
<evidence type="ECO:0000256" key="19">
    <source>
        <dbReference type="SAM" id="MobiDB-lite"/>
    </source>
</evidence>
<keyword evidence="15" id="KW-0325">Glycoprotein</keyword>
<evidence type="ECO:0000256" key="11">
    <source>
        <dbReference type="ARBA" id="ARBA00022989"/>
    </source>
</evidence>
<dbReference type="Pfam" id="PF23472">
    <property type="entry name" value="LysM2_CERK1_LYK3_4_5"/>
    <property type="match status" value="1"/>
</dbReference>
<dbReference type="GO" id="GO:0019199">
    <property type="term" value="F:transmembrane receptor protein kinase activity"/>
    <property type="evidence" value="ECO:0007669"/>
    <property type="project" value="InterPro"/>
</dbReference>
<dbReference type="Pfam" id="PF23577">
    <property type="entry name" value="LysM_RLK"/>
    <property type="match status" value="1"/>
</dbReference>
<dbReference type="OMA" id="PWTKRVQ"/>
<dbReference type="InterPro" id="IPR017441">
    <property type="entry name" value="Protein_kinase_ATP_BS"/>
</dbReference>
<accession>A0A7N2MB13</accession>
<dbReference type="InterPro" id="IPR000719">
    <property type="entry name" value="Prot_kinase_dom"/>
</dbReference>
<dbReference type="Proteomes" id="UP000594261">
    <property type="component" value="Chromosome 8"/>
</dbReference>
<comment type="catalytic activity">
    <reaction evidence="17">
        <text>L-seryl-[protein] + ATP = O-phospho-L-seryl-[protein] + ADP + H(+)</text>
        <dbReference type="Rhea" id="RHEA:17989"/>
        <dbReference type="Rhea" id="RHEA-COMP:9863"/>
        <dbReference type="Rhea" id="RHEA-COMP:11604"/>
        <dbReference type="ChEBI" id="CHEBI:15378"/>
        <dbReference type="ChEBI" id="CHEBI:29999"/>
        <dbReference type="ChEBI" id="CHEBI:30616"/>
        <dbReference type="ChEBI" id="CHEBI:83421"/>
        <dbReference type="ChEBI" id="CHEBI:456216"/>
        <dbReference type="EC" id="2.7.11.1"/>
    </reaction>
</comment>
<comment type="subcellular location">
    <subcellularLocation>
        <location evidence="1">Cell membrane</location>
        <topology evidence="1">Single-pass membrane protein</topology>
    </subcellularLocation>
</comment>
<keyword evidence="9" id="KW-0418">Kinase</keyword>
<dbReference type="InterPro" id="IPR001245">
    <property type="entry name" value="Ser-Thr/Tyr_kinase_cat_dom"/>
</dbReference>
<evidence type="ECO:0000256" key="3">
    <source>
        <dbReference type="ARBA" id="ARBA00022475"/>
    </source>
</evidence>
<dbReference type="GO" id="GO:0005886">
    <property type="term" value="C:plasma membrane"/>
    <property type="evidence" value="ECO:0007669"/>
    <property type="project" value="UniProtKB-SubCell"/>
</dbReference>
<dbReference type="GO" id="GO:0045087">
    <property type="term" value="P:innate immune response"/>
    <property type="evidence" value="ECO:0007669"/>
    <property type="project" value="InterPro"/>
</dbReference>
<evidence type="ECO:0000313" key="23">
    <source>
        <dbReference type="EnsemblPlants" id="QL08p031253:mrna"/>
    </source>
</evidence>
<evidence type="ECO:0000256" key="13">
    <source>
        <dbReference type="ARBA" id="ARBA00023157"/>
    </source>
</evidence>
<dbReference type="AlphaFoldDB" id="A0A7N2MB13"/>
<dbReference type="Gene3D" id="3.30.200.20">
    <property type="entry name" value="Phosphorylase Kinase, domain 1"/>
    <property type="match status" value="1"/>
</dbReference>
<dbReference type="FunCoup" id="A0A7N2MB13">
    <property type="interactions" value="2103"/>
</dbReference>
<evidence type="ECO:0000256" key="2">
    <source>
        <dbReference type="ARBA" id="ARBA00012513"/>
    </source>
</evidence>
<dbReference type="InterPro" id="IPR008271">
    <property type="entry name" value="Ser/Thr_kinase_AS"/>
</dbReference>
<evidence type="ECO:0000259" key="22">
    <source>
        <dbReference type="PROSITE" id="PS50011"/>
    </source>
</evidence>
<keyword evidence="8 18" id="KW-0547">Nucleotide-binding</keyword>
<evidence type="ECO:0000313" key="24">
    <source>
        <dbReference type="Proteomes" id="UP000594261"/>
    </source>
</evidence>
<keyword evidence="3" id="KW-1003">Cell membrane</keyword>
<evidence type="ECO:0000256" key="9">
    <source>
        <dbReference type="ARBA" id="ARBA00022777"/>
    </source>
</evidence>
<feature type="region of interest" description="Disordered" evidence="19">
    <location>
        <begin position="293"/>
        <end position="318"/>
    </location>
</feature>
<name>A0A7N2MB13_QUELO</name>
<evidence type="ECO:0000256" key="5">
    <source>
        <dbReference type="ARBA" id="ARBA00022679"/>
    </source>
</evidence>
<evidence type="ECO:0000256" key="20">
    <source>
        <dbReference type="SAM" id="Phobius"/>
    </source>
</evidence>
<evidence type="ECO:0000256" key="8">
    <source>
        <dbReference type="ARBA" id="ARBA00022741"/>
    </source>
</evidence>
<dbReference type="PROSITE" id="PS00108">
    <property type="entry name" value="PROTEIN_KINASE_ST"/>
    <property type="match status" value="1"/>
</dbReference>
<dbReference type="GO" id="GO:0004674">
    <property type="term" value="F:protein serine/threonine kinase activity"/>
    <property type="evidence" value="ECO:0007669"/>
    <property type="project" value="UniProtKB-KW"/>
</dbReference>
<dbReference type="Gramene" id="QL08p031253:mrna">
    <property type="protein sequence ID" value="QL08p031253:mrna"/>
    <property type="gene ID" value="QL08p031253"/>
</dbReference>
<evidence type="ECO:0000256" key="15">
    <source>
        <dbReference type="ARBA" id="ARBA00023180"/>
    </source>
</evidence>